<dbReference type="EMBL" id="KV453843">
    <property type="protein sequence ID" value="ODV89151.1"/>
    <property type="molecule type" value="Genomic_DNA"/>
</dbReference>
<reference evidence="11" key="1">
    <citation type="submission" date="2016-02" db="EMBL/GenBank/DDBJ databases">
        <title>Comparative genomics of biotechnologically important yeasts.</title>
        <authorList>
            <consortium name="DOE Joint Genome Institute"/>
            <person name="Riley R."/>
            <person name="Haridas S."/>
            <person name="Wolfe K.H."/>
            <person name="Lopes M.R."/>
            <person name="Hittinger C.T."/>
            <person name="Goker M."/>
            <person name="Salamov A."/>
            <person name="Wisecaver J."/>
            <person name="Long T.M."/>
            <person name="Aerts A.L."/>
            <person name="Barry K."/>
            <person name="Choi C."/>
            <person name="Clum A."/>
            <person name="Coughlan A.Y."/>
            <person name="Deshpande S."/>
            <person name="Douglass A.P."/>
            <person name="Hanson S.J."/>
            <person name="Klenk H.-P."/>
            <person name="Labutti K."/>
            <person name="Lapidus A."/>
            <person name="Lindquist E."/>
            <person name="Lipzen A."/>
            <person name="Meier-Kolthoff J.P."/>
            <person name="Ohm R.A."/>
            <person name="Otillar R.P."/>
            <person name="Pangilinan J."/>
            <person name="Peng Y."/>
            <person name="Rokas A."/>
            <person name="Rosa C.A."/>
            <person name="Scheuner C."/>
            <person name="Sibirny A.A."/>
            <person name="Slot J.C."/>
            <person name="Stielow J.B."/>
            <person name="Sun H."/>
            <person name="Kurtzman C.P."/>
            <person name="Blackwell M."/>
            <person name="Jeffries T.W."/>
            <person name="Grigoriev I.V."/>
        </authorList>
    </citation>
    <scope>NUCLEOTIDE SEQUENCE [LARGE SCALE GENOMIC DNA]</scope>
    <source>
        <strain evidence="11">NRRL Y-17796</strain>
    </source>
</reference>
<evidence type="ECO:0000256" key="6">
    <source>
        <dbReference type="ARBA" id="ARBA00023002"/>
    </source>
</evidence>
<dbReference type="InterPro" id="IPR002016">
    <property type="entry name" value="Haem_peroxidase"/>
</dbReference>
<dbReference type="Proteomes" id="UP000095023">
    <property type="component" value="Unassembled WGS sequence"/>
</dbReference>
<gene>
    <name evidence="10" type="ORF">CANCADRAFT_32495</name>
</gene>
<dbReference type="AlphaFoldDB" id="A0A1E4TBN6"/>
<dbReference type="InterPro" id="IPR010255">
    <property type="entry name" value="Haem_peroxidase_sf"/>
</dbReference>
<dbReference type="Gene3D" id="1.10.520.10">
    <property type="match status" value="1"/>
</dbReference>
<evidence type="ECO:0000313" key="10">
    <source>
        <dbReference type="EMBL" id="ODV89151.1"/>
    </source>
</evidence>
<evidence type="ECO:0000256" key="3">
    <source>
        <dbReference type="ARBA" id="ARBA00022559"/>
    </source>
</evidence>
<keyword evidence="4" id="KW-0349">Heme</keyword>
<dbReference type="CDD" id="cd00691">
    <property type="entry name" value="ascorbate_peroxidase"/>
    <property type="match status" value="1"/>
</dbReference>
<dbReference type="InterPro" id="IPR019794">
    <property type="entry name" value="Peroxidases_AS"/>
</dbReference>
<dbReference type="PROSITE" id="PS00436">
    <property type="entry name" value="PEROXIDASE_2"/>
    <property type="match status" value="1"/>
</dbReference>
<dbReference type="InterPro" id="IPR002207">
    <property type="entry name" value="Peroxidase_I"/>
</dbReference>
<feature type="domain" description="Plant heme peroxidase family profile" evidence="9">
    <location>
        <begin position="70"/>
        <end position="268"/>
    </location>
</feature>
<dbReference type="PRINTS" id="PR00458">
    <property type="entry name" value="PEROXIDASE"/>
</dbReference>
<evidence type="ECO:0000256" key="2">
    <source>
        <dbReference type="ARBA" id="ARBA00005997"/>
    </source>
</evidence>
<evidence type="ECO:0000259" key="9">
    <source>
        <dbReference type="PROSITE" id="PS50873"/>
    </source>
</evidence>
<dbReference type="OrthoDB" id="2859658at2759"/>
<keyword evidence="7" id="KW-0408">Iron</keyword>
<dbReference type="FunFam" id="1.10.420.10:FF:000009">
    <property type="entry name" value="Ascorbate peroxidase"/>
    <property type="match status" value="1"/>
</dbReference>
<keyword evidence="6 8" id="KW-0560">Oxidoreductase</keyword>
<dbReference type="GO" id="GO:0042744">
    <property type="term" value="P:hydrogen peroxide catabolic process"/>
    <property type="evidence" value="ECO:0007669"/>
    <property type="project" value="TreeGrafter"/>
</dbReference>
<keyword evidence="5" id="KW-0479">Metal-binding</keyword>
<dbReference type="PANTHER" id="PTHR31356:SF36">
    <property type="entry name" value="L-ASCORBATE PEROXIDASE 3"/>
    <property type="match status" value="1"/>
</dbReference>
<evidence type="ECO:0000256" key="8">
    <source>
        <dbReference type="RuleBase" id="RU363051"/>
    </source>
</evidence>
<organism evidence="10 11">
    <name type="scientific">Tortispora caseinolytica NRRL Y-17796</name>
    <dbReference type="NCBI Taxonomy" id="767744"/>
    <lineage>
        <taxon>Eukaryota</taxon>
        <taxon>Fungi</taxon>
        <taxon>Dikarya</taxon>
        <taxon>Ascomycota</taxon>
        <taxon>Saccharomycotina</taxon>
        <taxon>Trigonopsidomycetes</taxon>
        <taxon>Trigonopsidales</taxon>
        <taxon>Trigonopsidaceae</taxon>
        <taxon>Tortispora</taxon>
    </lineage>
</organism>
<evidence type="ECO:0000256" key="1">
    <source>
        <dbReference type="ARBA" id="ARBA00003917"/>
    </source>
</evidence>
<dbReference type="EC" id="1.11.1.-" evidence="8"/>
<accession>A0A1E4TBN6</accession>
<evidence type="ECO:0000313" key="11">
    <source>
        <dbReference type="Proteomes" id="UP000095023"/>
    </source>
</evidence>
<dbReference type="SUPFAM" id="SSF48113">
    <property type="entry name" value="Heme-dependent peroxidases"/>
    <property type="match status" value="1"/>
</dbReference>
<name>A0A1E4TBN6_9ASCO</name>
<dbReference type="PANTHER" id="PTHR31356">
    <property type="entry name" value="THYLAKOID LUMENAL 29 KDA PROTEIN, CHLOROPLASTIC-RELATED"/>
    <property type="match status" value="1"/>
</dbReference>
<dbReference type="InterPro" id="IPR044831">
    <property type="entry name" value="Ccp1-like"/>
</dbReference>
<dbReference type="GO" id="GO:0046872">
    <property type="term" value="F:metal ion binding"/>
    <property type="evidence" value="ECO:0007669"/>
    <property type="project" value="UniProtKB-UniRule"/>
</dbReference>
<evidence type="ECO:0000256" key="4">
    <source>
        <dbReference type="ARBA" id="ARBA00022617"/>
    </source>
</evidence>
<keyword evidence="11" id="KW-1185">Reference proteome</keyword>
<dbReference type="FunFam" id="1.10.520.10:FF:000005">
    <property type="entry name" value="Cytochrome c peroxidase"/>
    <property type="match status" value="1"/>
</dbReference>
<dbReference type="GO" id="GO:0020037">
    <property type="term" value="F:heme binding"/>
    <property type="evidence" value="ECO:0007669"/>
    <property type="project" value="UniProtKB-UniRule"/>
</dbReference>
<sequence>MAEGDYDAVAKAIAGILDKPDYDDGSIGPVLVRLAWHSSGTYDMKSRTGGSNGSTMRYDLEGKDPDNAGLEYARGFLEPIKAQFPWITYADLWTLGGVVALKALGGPSVKWQPGRVDYVDEKNVPPNGRLPDGSKGQSHVREVFYRMGFTDPEIVALIGAHNLGRCHVDRSGFDGQWVPNPTRFTNTFYKLLLHEEWHEVTTKAGKKQFMNEDEDLMMLPTDLSLIRDPTFKTWVEKFAEDKDLFFEHFAEAFAKLLELGVRRGPDGKAEVNVIKHAHI</sequence>
<comment type="similarity">
    <text evidence="2">Belongs to the peroxidase family. Cytochrome c peroxidase subfamily.</text>
</comment>
<evidence type="ECO:0000256" key="7">
    <source>
        <dbReference type="ARBA" id="ARBA00023004"/>
    </source>
</evidence>
<dbReference type="PRINTS" id="PR00459">
    <property type="entry name" value="ASPEROXIDASE"/>
</dbReference>
<dbReference type="GO" id="GO:0000302">
    <property type="term" value="P:response to reactive oxygen species"/>
    <property type="evidence" value="ECO:0007669"/>
    <property type="project" value="TreeGrafter"/>
</dbReference>
<keyword evidence="3 8" id="KW-0575">Peroxidase</keyword>
<dbReference type="Gene3D" id="1.10.420.10">
    <property type="entry name" value="Peroxidase, domain 2"/>
    <property type="match status" value="1"/>
</dbReference>
<comment type="function">
    <text evidence="1">Destroys radicals which are normally produced within the cells and which are toxic to biological systems.</text>
</comment>
<dbReference type="Pfam" id="PF00141">
    <property type="entry name" value="peroxidase"/>
    <property type="match status" value="1"/>
</dbReference>
<protein>
    <recommendedName>
        <fullName evidence="8">Peroxidase</fullName>
        <ecNumber evidence="8">1.11.1.-</ecNumber>
    </recommendedName>
</protein>
<evidence type="ECO:0000256" key="5">
    <source>
        <dbReference type="ARBA" id="ARBA00022723"/>
    </source>
</evidence>
<proteinExistence type="inferred from homology"/>
<dbReference type="GO" id="GO:0004601">
    <property type="term" value="F:peroxidase activity"/>
    <property type="evidence" value="ECO:0007669"/>
    <property type="project" value="UniProtKB-KW"/>
</dbReference>
<dbReference type="GO" id="GO:0034599">
    <property type="term" value="P:cellular response to oxidative stress"/>
    <property type="evidence" value="ECO:0007669"/>
    <property type="project" value="InterPro"/>
</dbReference>
<dbReference type="PROSITE" id="PS50873">
    <property type="entry name" value="PEROXIDASE_4"/>
    <property type="match status" value="1"/>
</dbReference>